<sequence>MKILERLILNEARRQILAQYPDDEQRDAMLAIVEKLERGTE</sequence>
<dbReference type="EMBL" id="JF937090">
    <property type="protein sequence ID" value="AEK08259.1"/>
    <property type="molecule type" value="Genomic_DNA"/>
</dbReference>
<reference evidence="1 2" key="1">
    <citation type="journal article" date="2012" name="J. Virol.">
        <title>Complete Genome Sequences of 138 Mycobacteriophages.</title>
        <authorList>
            <consortium name="the Science Education Alliance Phage Hunters Advancing Genomics and Evolutionary Science Program"/>
            <consortium name="the KwaZulu-Natal Research Institute for Tuberculosis and HIV Mycobacterial Genetics Course Students"/>
            <consortium name="the Phage Hunters Integrating Research and Education Program"/>
            <person name="Hatfull G.F."/>
        </authorList>
    </citation>
    <scope>NUCLEOTIDE SEQUENCE [LARGE SCALE GENOMIC DNA]</scope>
    <source>
        <strain evidence="1">Baka</strain>
    </source>
</reference>
<protein>
    <submittedName>
        <fullName evidence="1">Uncharacterized protein</fullName>
    </submittedName>
</protein>
<gene>
    <name evidence="1" type="primary">206</name>
    <name evidence="1" type="ORF">PBI_BAKA_206</name>
</gene>
<evidence type="ECO:0000313" key="2">
    <source>
        <dbReference type="Proteomes" id="UP000008404"/>
    </source>
</evidence>
<evidence type="ECO:0000313" key="1">
    <source>
        <dbReference type="EMBL" id="AEK08259.1"/>
    </source>
</evidence>
<name>G1D0G3_9CAUD</name>
<dbReference type="RefSeq" id="YP_009636376.1">
    <property type="nucleotide sequence ID" value="NC_042316.1"/>
</dbReference>
<accession>G1D0G3</accession>
<proteinExistence type="predicted"/>
<keyword evidence="2" id="KW-1185">Reference proteome</keyword>
<organism evidence="1 2">
    <name type="scientific">Mycobacterium phage Baka</name>
    <dbReference type="NCBI Taxonomy" id="2902882"/>
    <lineage>
        <taxon>Viruses</taxon>
        <taxon>Duplodnaviria</taxon>
        <taxon>Heunggongvirae</taxon>
        <taxon>Uroviricota</taxon>
        <taxon>Caudoviricetes</taxon>
        <taxon>Omegavirus</taxon>
        <taxon>Omegavirus baka</taxon>
    </lineage>
</organism>
<dbReference type="GeneID" id="40233113"/>
<dbReference type="Proteomes" id="UP000008404">
    <property type="component" value="Segment"/>
</dbReference>
<dbReference type="KEGG" id="vg:40233113"/>